<evidence type="ECO:0000259" key="8">
    <source>
        <dbReference type="Pfam" id="PF00725"/>
    </source>
</evidence>
<evidence type="ECO:0000256" key="1">
    <source>
        <dbReference type="ARBA" id="ARBA00005005"/>
    </source>
</evidence>
<comment type="catalytic activity">
    <reaction evidence="6">
        <text>a (3S)-3-hydroxyacyl-CoA + NAD(+) = a 3-oxoacyl-CoA + NADH + H(+)</text>
        <dbReference type="Rhea" id="RHEA:22432"/>
        <dbReference type="ChEBI" id="CHEBI:15378"/>
        <dbReference type="ChEBI" id="CHEBI:57318"/>
        <dbReference type="ChEBI" id="CHEBI:57540"/>
        <dbReference type="ChEBI" id="CHEBI:57945"/>
        <dbReference type="ChEBI" id="CHEBI:90726"/>
        <dbReference type="EC" id="1.1.1.35"/>
    </reaction>
</comment>
<feature type="domain" description="3-hydroxyacyl-CoA dehydrogenase C-terminal" evidence="8">
    <location>
        <begin position="188"/>
        <end position="286"/>
    </location>
</feature>
<feature type="site" description="Important for catalytic activity" evidence="7">
    <location>
        <position position="141"/>
    </location>
</feature>
<dbReference type="RefSeq" id="WP_119669286.1">
    <property type="nucleotide sequence ID" value="NZ_QXED01000005.1"/>
</dbReference>
<dbReference type="SUPFAM" id="SSF48179">
    <property type="entry name" value="6-phosphogluconate dehydrogenase C-terminal domain-like"/>
    <property type="match status" value="1"/>
</dbReference>
<keyword evidence="4" id="KW-0520">NAD</keyword>
<dbReference type="AlphaFoldDB" id="A0A418M6J9"/>
<name>A0A418M6J9_9BACT</name>
<dbReference type="Pfam" id="PF02737">
    <property type="entry name" value="3HCDH_N"/>
    <property type="match status" value="1"/>
</dbReference>
<dbReference type="InterPro" id="IPR036291">
    <property type="entry name" value="NAD(P)-bd_dom_sf"/>
</dbReference>
<dbReference type="EMBL" id="QXED01000005">
    <property type="protein sequence ID" value="RIV21494.1"/>
    <property type="molecule type" value="Genomic_DNA"/>
</dbReference>
<dbReference type="Gene3D" id="3.40.50.720">
    <property type="entry name" value="NAD(P)-binding Rossmann-like Domain"/>
    <property type="match status" value="1"/>
</dbReference>
<evidence type="ECO:0000256" key="5">
    <source>
        <dbReference type="ARBA" id="ARBA00023098"/>
    </source>
</evidence>
<keyword evidence="3 10" id="KW-0560">Oxidoreductase</keyword>
<dbReference type="InterPro" id="IPR006176">
    <property type="entry name" value="3-OHacyl-CoA_DH_NAD-bd"/>
</dbReference>
<dbReference type="InterPro" id="IPR052242">
    <property type="entry name" value="Mito_3-hydroxyacyl-CoA_DH"/>
</dbReference>
<keyword evidence="5" id="KW-0443">Lipid metabolism</keyword>
<evidence type="ECO:0000313" key="11">
    <source>
        <dbReference type="Proteomes" id="UP000283523"/>
    </source>
</evidence>
<dbReference type="GO" id="GO:0070403">
    <property type="term" value="F:NAD+ binding"/>
    <property type="evidence" value="ECO:0007669"/>
    <property type="project" value="InterPro"/>
</dbReference>
<evidence type="ECO:0000256" key="3">
    <source>
        <dbReference type="ARBA" id="ARBA00023002"/>
    </source>
</evidence>
<dbReference type="InterPro" id="IPR006108">
    <property type="entry name" value="3HC_DH_C"/>
</dbReference>
<organism evidence="10 11">
    <name type="scientific">Fibrisoma montanum</name>
    <dbReference type="NCBI Taxonomy" id="2305895"/>
    <lineage>
        <taxon>Bacteria</taxon>
        <taxon>Pseudomonadati</taxon>
        <taxon>Bacteroidota</taxon>
        <taxon>Cytophagia</taxon>
        <taxon>Cytophagales</taxon>
        <taxon>Spirosomataceae</taxon>
        <taxon>Fibrisoma</taxon>
    </lineage>
</organism>
<dbReference type="Gene3D" id="1.10.1040.10">
    <property type="entry name" value="N-(1-d-carboxylethyl)-l-norvaline Dehydrogenase, domain 2"/>
    <property type="match status" value="1"/>
</dbReference>
<gene>
    <name evidence="10" type="ORF">DYU11_19015</name>
</gene>
<feature type="domain" description="3-hydroxyacyl-CoA dehydrogenase NAD binding" evidence="9">
    <location>
        <begin position="5"/>
        <end position="182"/>
    </location>
</feature>
<evidence type="ECO:0000256" key="7">
    <source>
        <dbReference type="PIRSR" id="PIRSR000105-1"/>
    </source>
</evidence>
<evidence type="ECO:0000259" key="9">
    <source>
        <dbReference type="Pfam" id="PF02737"/>
    </source>
</evidence>
<dbReference type="SUPFAM" id="SSF51735">
    <property type="entry name" value="NAD(P)-binding Rossmann-fold domains"/>
    <property type="match status" value="1"/>
</dbReference>
<dbReference type="PIRSF" id="PIRSF000105">
    <property type="entry name" value="HCDH"/>
    <property type="match status" value="1"/>
</dbReference>
<comment type="caution">
    <text evidence="10">The sequence shown here is derived from an EMBL/GenBank/DDBJ whole genome shotgun (WGS) entry which is preliminary data.</text>
</comment>
<dbReference type="OrthoDB" id="9771883at2"/>
<proteinExistence type="predicted"/>
<protein>
    <submittedName>
        <fullName evidence="10">3-hydroxyacyl-CoA dehydrogenase</fullName>
        <ecNumber evidence="10">1.1.1.35</ecNumber>
    </submittedName>
</protein>
<dbReference type="InterPro" id="IPR008927">
    <property type="entry name" value="6-PGluconate_DH-like_C_sf"/>
</dbReference>
<accession>A0A418M6J9</accession>
<evidence type="ECO:0000256" key="4">
    <source>
        <dbReference type="ARBA" id="ARBA00023027"/>
    </source>
</evidence>
<dbReference type="Proteomes" id="UP000283523">
    <property type="component" value="Unassembled WGS sequence"/>
</dbReference>
<keyword evidence="2" id="KW-0276">Fatty acid metabolism</keyword>
<evidence type="ECO:0000313" key="10">
    <source>
        <dbReference type="EMBL" id="RIV21494.1"/>
    </source>
</evidence>
<dbReference type="NCBIfam" id="NF006143">
    <property type="entry name" value="PRK08293.1"/>
    <property type="match status" value="1"/>
</dbReference>
<dbReference type="EC" id="1.1.1.35" evidence="10"/>
<keyword evidence="11" id="KW-1185">Reference proteome</keyword>
<dbReference type="PANTHER" id="PTHR43561:SF3">
    <property type="entry name" value="HYDROXYACYL-COENZYME A DEHYDROGENASE, MITOCHONDRIAL"/>
    <property type="match status" value="1"/>
</dbReference>
<sequence>MDIKNVAVFGSGVLGSQITFQTAFHTFNVTVYDLNDELLDKAKTRFMELGEHFKRDLGAAQDAIDATFHRISYSTDMTQAVQDADLAIEAIPENVRIKSDFYSQLGKVAPAKTIFATNSSTLLPSQFAEQTGRPDRFLALHFANNIWRQNTAEIMGHPGTDPAVFDTVVDFAKAIGMVALPIHKEQPGYILNSLLVPLLEAALRLYVKGVADPETIDKTWMIATGAPNGPFAIYDVVGLTTAYNITLKNAEATGDTDMLQAAQLLKENFIDKGKLGVATRAGFYTYPNPAFRQPDFLK</sequence>
<evidence type="ECO:0000256" key="6">
    <source>
        <dbReference type="ARBA" id="ARBA00049556"/>
    </source>
</evidence>
<dbReference type="GO" id="GO:0006635">
    <property type="term" value="P:fatty acid beta-oxidation"/>
    <property type="evidence" value="ECO:0007669"/>
    <property type="project" value="TreeGrafter"/>
</dbReference>
<dbReference type="PANTHER" id="PTHR43561">
    <property type="match status" value="1"/>
</dbReference>
<comment type="pathway">
    <text evidence="1">Lipid metabolism; fatty acid beta-oxidation.</text>
</comment>
<evidence type="ECO:0000256" key="2">
    <source>
        <dbReference type="ARBA" id="ARBA00022832"/>
    </source>
</evidence>
<dbReference type="GO" id="GO:0003857">
    <property type="term" value="F:(3S)-3-hydroxyacyl-CoA dehydrogenase (NAD+) activity"/>
    <property type="evidence" value="ECO:0007669"/>
    <property type="project" value="UniProtKB-EC"/>
</dbReference>
<dbReference type="InterPro" id="IPR013328">
    <property type="entry name" value="6PGD_dom2"/>
</dbReference>
<reference evidence="10 11" key="1">
    <citation type="submission" date="2018-08" db="EMBL/GenBank/DDBJ databases">
        <title>Fibrisoma montanum sp. nov., isolated from Danxia mountain soil.</title>
        <authorList>
            <person name="Huang Y."/>
        </authorList>
    </citation>
    <scope>NUCLEOTIDE SEQUENCE [LARGE SCALE GENOMIC DNA]</scope>
    <source>
        <strain evidence="10 11">HYT19</strain>
    </source>
</reference>
<dbReference type="InterPro" id="IPR022694">
    <property type="entry name" value="3-OHacyl-CoA_DH"/>
</dbReference>
<dbReference type="Pfam" id="PF00725">
    <property type="entry name" value="3HCDH"/>
    <property type="match status" value="1"/>
</dbReference>